<dbReference type="InterPro" id="IPR029063">
    <property type="entry name" value="SAM-dependent_MTases_sf"/>
</dbReference>
<dbReference type="PANTHER" id="PTHR10509">
    <property type="entry name" value="O-METHYLTRANSFERASE-RELATED"/>
    <property type="match status" value="1"/>
</dbReference>
<dbReference type="EMBL" id="MU032352">
    <property type="protein sequence ID" value="KAF3760795.1"/>
    <property type="molecule type" value="Genomic_DNA"/>
</dbReference>
<dbReference type="Pfam" id="PF01596">
    <property type="entry name" value="Methyltransf_3"/>
    <property type="match status" value="1"/>
</dbReference>
<dbReference type="RefSeq" id="XP_040771774.1">
    <property type="nucleotide sequence ID" value="XM_040923872.1"/>
</dbReference>
<gene>
    <name evidence="5" type="ORF">M406DRAFT_358344</name>
</gene>
<protein>
    <submittedName>
        <fullName evidence="5">S-adenosyl-L-methionine-dependent methyltransferase</fullName>
    </submittedName>
</protein>
<dbReference type="GO" id="GO:0032259">
    <property type="term" value="P:methylation"/>
    <property type="evidence" value="ECO:0007669"/>
    <property type="project" value="UniProtKB-KW"/>
</dbReference>
<keyword evidence="3" id="KW-0949">S-adenosyl-L-methionine</keyword>
<evidence type="ECO:0000313" key="5">
    <source>
        <dbReference type="EMBL" id="KAF3760795.1"/>
    </source>
</evidence>
<dbReference type="Proteomes" id="UP000803844">
    <property type="component" value="Unassembled WGS sequence"/>
</dbReference>
<evidence type="ECO:0000313" key="6">
    <source>
        <dbReference type="Proteomes" id="UP000803844"/>
    </source>
</evidence>
<comment type="similarity">
    <text evidence="4">Belongs to the class I-like SAM-binding methyltransferase superfamily. Cation-dependent O-methyltransferase family.</text>
</comment>
<dbReference type="PANTHER" id="PTHR10509:SF14">
    <property type="entry name" value="CAFFEOYL-COA O-METHYLTRANSFERASE 3-RELATED"/>
    <property type="match status" value="1"/>
</dbReference>
<dbReference type="CDD" id="cd02440">
    <property type="entry name" value="AdoMet_MTases"/>
    <property type="match status" value="1"/>
</dbReference>
<dbReference type="OrthoDB" id="10251242at2759"/>
<accession>A0A9P4XU40</accession>
<dbReference type="InterPro" id="IPR050362">
    <property type="entry name" value="Cation-dep_OMT"/>
</dbReference>
<comment type="caution">
    <text evidence="5">The sequence shown here is derived from an EMBL/GenBank/DDBJ whole genome shotgun (WGS) entry which is preliminary data.</text>
</comment>
<dbReference type="Gene3D" id="3.40.50.150">
    <property type="entry name" value="Vaccinia Virus protein VP39"/>
    <property type="match status" value="1"/>
</dbReference>
<dbReference type="GO" id="GO:0008171">
    <property type="term" value="F:O-methyltransferase activity"/>
    <property type="evidence" value="ECO:0007669"/>
    <property type="project" value="InterPro"/>
</dbReference>
<keyword evidence="2" id="KW-0808">Transferase</keyword>
<evidence type="ECO:0000256" key="3">
    <source>
        <dbReference type="ARBA" id="ARBA00022691"/>
    </source>
</evidence>
<keyword evidence="1 5" id="KW-0489">Methyltransferase</keyword>
<sequence>MQENVPKLYPNPETGAKVTDYSVAHSTPLPEWLARYHQWGCEETKVPNFLISTYQAQMLIFLARIVGAKKVLEIGVYIGFSGMVWSHAVGKQGTVVGLELSEEYAALARKGFADNGVDNVQVKTGDAVASLETLAPAEPFDLIFVDANKDAYPRYLDIILARSQPGQPDRLLRPGGLIVADNVLRRGIVADASSTNPHYATDVEKHGEAQSVTFMKALHEFNEKLAAEPRLESFLMPLFDGLGMARLRD</sequence>
<dbReference type="AlphaFoldDB" id="A0A9P4XU40"/>
<keyword evidence="6" id="KW-1185">Reference proteome</keyword>
<dbReference type="GeneID" id="63841001"/>
<name>A0A9P4XU40_CRYP1</name>
<organism evidence="5 6">
    <name type="scientific">Cryphonectria parasitica (strain ATCC 38755 / EP155)</name>
    <dbReference type="NCBI Taxonomy" id="660469"/>
    <lineage>
        <taxon>Eukaryota</taxon>
        <taxon>Fungi</taxon>
        <taxon>Dikarya</taxon>
        <taxon>Ascomycota</taxon>
        <taxon>Pezizomycotina</taxon>
        <taxon>Sordariomycetes</taxon>
        <taxon>Sordariomycetidae</taxon>
        <taxon>Diaporthales</taxon>
        <taxon>Cryphonectriaceae</taxon>
        <taxon>Cryphonectria-Endothia species complex</taxon>
        <taxon>Cryphonectria</taxon>
    </lineage>
</organism>
<dbReference type="InterPro" id="IPR002935">
    <property type="entry name" value="SAM_O-MeTrfase"/>
</dbReference>
<evidence type="ECO:0000256" key="4">
    <source>
        <dbReference type="ARBA" id="ARBA00023453"/>
    </source>
</evidence>
<dbReference type="PROSITE" id="PS51682">
    <property type="entry name" value="SAM_OMT_I"/>
    <property type="match status" value="1"/>
</dbReference>
<dbReference type="GO" id="GO:0008757">
    <property type="term" value="F:S-adenosylmethionine-dependent methyltransferase activity"/>
    <property type="evidence" value="ECO:0007669"/>
    <property type="project" value="TreeGrafter"/>
</dbReference>
<dbReference type="SUPFAM" id="SSF53335">
    <property type="entry name" value="S-adenosyl-L-methionine-dependent methyltransferases"/>
    <property type="match status" value="1"/>
</dbReference>
<reference evidence="5" key="1">
    <citation type="journal article" date="2020" name="Phytopathology">
        <title>Genome sequence of the chestnut blight fungus Cryphonectria parasitica EP155: A fundamental resource for an archetypical invasive plant pathogen.</title>
        <authorList>
            <person name="Crouch J.A."/>
            <person name="Dawe A."/>
            <person name="Aerts A."/>
            <person name="Barry K."/>
            <person name="Churchill A.C.L."/>
            <person name="Grimwood J."/>
            <person name="Hillman B."/>
            <person name="Milgroom M.G."/>
            <person name="Pangilinan J."/>
            <person name="Smith M."/>
            <person name="Salamov A."/>
            <person name="Schmutz J."/>
            <person name="Yadav J."/>
            <person name="Grigoriev I.V."/>
            <person name="Nuss D."/>
        </authorList>
    </citation>
    <scope>NUCLEOTIDE SEQUENCE</scope>
    <source>
        <strain evidence="5">EP155</strain>
    </source>
</reference>
<evidence type="ECO:0000256" key="1">
    <source>
        <dbReference type="ARBA" id="ARBA00022603"/>
    </source>
</evidence>
<proteinExistence type="inferred from homology"/>
<evidence type="ECO:0000256" key="2">
    <source>
        <dbReference type="ARBA" id="ARBA00022679"/>
    </source>
</evidence>